<keyword evidence="2" id="KW-1185">Reference proteome</keyword>
<protein>
    <submittedName>
        <fullName evidence="1">Uncharacterized protein</fullName>
    </submittedName>
</protein>
<evidence type="ECO:0000313" key="2">
    <source>
        <dbReference type="Proteomes" id="UP000245845"/>
    </source>
</evidence>
<accession>A0A2Y9BFM7</accession>
<sequence>MPFKRGDTCYIMEDNPHPTQVKVVSKQGTTYIVQLIGSCGAMKLPEERLFATSEEAEASRKAPKASVSVQLSDSNGRSNVIEIQDMFKK</sequence>
<comment type="caution">
    <text evidence="1">The sequence shown here is derived from an EMBL/GenBank/DDBJ whole genome shotgun (WGS) entry which is preliminary data.</text>
</comment>
<gene>
    <name evidence="1" type="ORF">A8806_10273</name>
</gene>
<evidence type="ECO:0000313" key="1">
    <source>
        <dbReference type="EMBL" id="PWJ31217.1"/>
    </source>
</evidence>
<proteinExistence type="predicted"/>
<dbReference type="EMBL" id="QGDL01000002">
    <property type="protein sequence ID" value="PWJ31217.1"/>
    <property type="molecule type" value="Genomic_DNA"/>
</dbReference>
<organism evidence="1 2">
    <name type="scientific">Faecalicatena orotica</name>
    <dbReference type="NCBI Taxonomy" id="1544"/>
    <lineage>
        <taxon>Bacteria</taxon>
        <taxon>Bacillati</taxon>
        <taxon>Bacillota</taxon>
        <taxon>Clostridia</taxon>
        <taxon>Lachnospirales</taxon>
        <taxon>Lachnospiraceae</taxon>
        <taxon>Faecalicatena</taxon>
    </lineage>
</organism>
<dbReference type="AlphaFoldDB" id="A0A2Y9BFM7"/>
<name>A0A2Y9BFM7_9FIRM</name>
<dbReference type="Proteomes" id="UP000245845">
    <property type="component" value="Unassembled WGS sequence"/>
</dbReference>
<reference evidence="1 2" key="1">
    <citation type="submission" date="2018-05" db="EMBL/GenBank/DDBJ databases">
        <title>The Hungate 1000. A catalogue of reference genomes from the rumen microbiome.</title>
        <authorList>
            <person name="Kelly W."/>
        </authorList>
    </citation>
    <scope>NUCLEOTIDE SEQUENCE [LARGE SCALE GENOMIC DNA]</scope>
    <source>
        <strain evidence="1 2">NLAE-zl-C242</strain>
    </source>
</reference>
<dbReference type="RefSeq" id="WP_109729942.1">
    <property type="nucleotide sequence ID" value="NZ_BAAACK010000006.1"/>
</dbReference>
<dbReference type="OrthoDB" id="2066210at2"/>